<sequence length="107" mass="12381">MILLRFFDFSEERSFAAALVEQVVRQLPPETLHRDDKGELSVNKITRTLERIFRDAANFSQKRKMGLMRRSIFANAFKWSLSEKGYPAKFIDLATEGLVVEMAKVVK</sequence>
<gene>
    <name evidence="1" type="ORF">GT347_13945</name>
</gene>
<evidence type="ECO:0000313" key="1">
    <source>
        <dbReference type="EMBL" id="QHI98993.1"/>
    </source>
</evidence>
<accession>A0A857J6X0</accession>
<dbReference type="KEGG" id="xyk:GT347_13945"/>
<dbReference type="AlphaFoldDB" id="A0A857J6X0"/>
<name>A0A857J6X0_9BURK</name>
<dbReference type="EMBL" id="CP047650">
    <property type="protein sequence ID" value="QHI98993.1"/>
    <property type="molecule type" value="Genomic_DNA"/>
</dbReference>
<reference evidence="1 2" key="1">
    <citation type="submission" date="2020-01" db="EMBL/GenBank/DDBJ databases">
        <title>Genome sequencing of strain KACC 21265.</title>
        <authorList>
            <person name="Heo J."/>
            <person name="Kim S.-J."/>
            <person name="Kim J.-S."/>
            <person name="Hong S.-B."/>
            <person name="Kwon S.-W."/>
        </authorList>
    </citation>
    <scope>NUCLEOTIDE SEQUENCE [LARGE SCALE GENOMIC DNA]</scope>
    <source>
        <strain evidence="1 2">KACC 21265</strain>
    </source>
</reference>
<protein>
    <submittedName>
        <fullName evidence="1">Uncharacterized protein</fullName>
    </submittedName>
</protein>
<keyword evidence="2" id="KW-1185">Reference proteome</keyword>
<organism evidence="1 2">
    <name type="scientific">Xylophilus rhododendri</name>
    <dbReference type="NCBI Taxonomy" id="2697032"/>
    <lineage>
        <taxon>Bacteria</taxon>
        <taxon>Pseudomonadati</taxon>
        <taxon>Pseudomonadota</taxon>
        <taxon>Betaproteobacteria</taxon>
        <taxon>Burkholderiales</taxon>
        <taxon>Xylophilus</taxon>
    </lineage>
</organism>
<proteinExistence type="predicted"/>
<dbReference type="RefSeq" id="WP_160552695.1">
    <property type="nucleotide sequence ID" value="NZ_CP047650.1"/>
</dbReference>
<evidence type="ECO:0000313" key="2">
    <source>
        <dbReference type="Proteomes" id="UP000464787"/>
    </source>
</evidence>
<dbReference type="Proteomes" id="UP000464787">
    <property type="component" value="Chromosome"/>
</dbReference>